<keyword evidence="4" id="KW-1185">Reference proteome</keyword>
<reference evidence="1" key="3">
    <citation type="journal article" date="2023" name="Vet. Microbiol.">
        <title>Emergence of livestock-associated Mammaliicoccus sciuri ST71 co-harbouring mecA and mecC genes in Brazil.</title>
        <authorList>
            <person name="de Moura G.S."/>
            <person name="de Carvalho E."/>
            <person name="Ramos Sanchez E.M."/>
            <person name="Sellera F.P."/>
            <person name="Marques M.F.S."/>
            <person name="Heinemann M.B."/>
            <person name="De Vliegher S."/>
            <person name="Souza F.N."/>
            <person name="Mota R.A."/>
        </authorList>
    </citation>
    <scope>NUCLEOTIDE SEQUENCE</scope>
    <source>
        <strain evidence="1">BR656</strain>
    </source>
</reference>
<accession>A0AAJ4SHA1</accession>
<dbReference type="Proteomes" id="UP001176210">
    <property type="component" value="Unassembled WGS sequence"/>
</dbReference>
<evidence type="ECO:0000313" key="4">
    <source>
        <dbReference type="Proteomes" id="UP001176210"/>
    </source>
</evidence>
<reference evidence="2 3" key="1">
    <citation type="submission" date="2018-10" db="EMBL/GenBank/DDBJ databases">
        <title>A collection Staphylococci species genome sequencing.</title>
        <authorList>
            <person name="Cole K."/>
        </authorList>
    </citation>
    <scope>NUCLEOTIDE SEQUENCE [LARGE SCALE GENOMIC DNA]</scope>
    <source>
        <strain evidence="2">CCUG 37923</strain>
        <strain evidence="3">NCTC 12218</strain>
    </source>
</reference>
<sequence>MEPIQEVISTVQKLIDNKDISAYRINKDIGIAATTIKQIRQGIHDINKLKFETVIALYEYQKALEK</sequence>
<dbReference type="GO" id="GO:0003677">
    <property type="term" value="F:DNA binding"/>
    <property type="evidence" value="ECO:0007669"/>
    <property type="project" value="InterPro"/>
</dbReference>
<dbReference type="Gene3D" id="1.10.260.40">
    <property type="entry name" value="lambda repressor-like DNA-binding domains"/>
    <property type="match status" value="1"/>
</dbReference>
<dbReference type="EMBL" id="JAPNQM010000006">
    <property type="protein sequence ID" value="MDL0117585.1"/>
    <property type="molecule type" value="Genomic_DNA"/>
</dbReference>
<dbReference type="Proteomes" id="UP000274792">
    <property type="component" value="Unassembled WGS sequence"/>
</dbReference>
<name>A0AAJ4SHA1_MAMSC</name>
<gene>
    <name evidence="2" type="ORF">CD117_10875</name>
    <name evidence="1" type="ORF">OWO77_11510</name>
</gene>
<reference evidence="1" key="2">
    <citation type="submission" date="2022-09" db="EMBL/GenBank/DDBJ databases">
        <authorList>
            <person name="De Moura G.S."/>
            <person name="Carvalho E."/>
            <person name="Ramos Sanchez E.M."/>
            <person name="Sellera F.P."/>
            <person name="Marques M.F.S."/>
            <person name="Heinemann M.B."/>
            <person name="De Vliegher S."/>
            <person name="Souza F.N."/>
            <person name="Mota R.A."/>
        </authorList>
    </citation>
    <scope>NUCLEOTIDE SEQUENCE</scope>
    <source>
        <strain evidence="1">BR656</strain>
    </source>
</reference>
<comment type="caution">
    <text evidence="2">The sequence shown here is derived from an EMBL/GenBank/DDBJ whole genome shotgun (WGS) entry which is preliminary data.</text>
</comment>
<proteinExistence type="predicted"/>
<dbReference type="InterPro" id="IPR010982">
    <property type="entry name" value="Lambda_DNA-bd_dom_sf"/>
</dbReference>
<evidence type="ECO:0000313" key="1">
    <source>
        <dbReference type="EMBL" id="MDL0117585.1"/>
    </source>
</evidence>
<dbReference type="EMBL" id="RXWV01000058">
    <property type="protein sequence ID" value="RTX71732.1"/>
    <property type="molecule type" value="Genomic_DNA"/>
</dbReference>
<organism evidence="2 3">
    <name type="scientific">Mammaliicoccus sciuri</name>
    <name type="common">Staphylococcus sciuri</name>
    <dbReference type="NCBI Taxonomy" id="1296"/>
    <lineage>
        <taxon>Bacteria</taxon>
        <taxon>Bacillati</taxon>
        <taxon>Bacillota</taxon>
        <taxon>Bacilli</taxon>
        <taxon>Bacillales</taxon>
        <taxon>Staphylococcaceae</taxon>
        <taxon>Mammaliicoccus</taxon>
    </lineage>
</organism>
<dbReference type="RefSeq" id="WP_126477634.1">
    <property type="nucleotide sequence ID" value="NZ_CP120185.1"/>
</dbReference>
<dbReference type="AlphaFoldDB" id="A0AAJ4SHA1"/>
<evidence type="ECO:0000313" key="2">
    <source>
        <dbReference type="EMBL" id="RTX71732.1"/>
    </source>
</evidence>
<evidence type="ECO:0000313" key="3">
    <source>
        <dbReference type="Proteomes" id="UP000274792"/>
    </source>
</evidence>
<protein>
    <submittedName>
        <fullName evidence="2">Uncharacterized protein</fullName>
    </submittedName>
</protein>